<organism evidence="3 4">
    <name type="scientific">Agromyces allii</name>
    <dbReference type="NCBI Taxonomy" id="393607"/>
    <lineage>
        <taxon>Bacteria</taxon>
        <taxon>Bacillati</taxon>
        <taxon>Actinomycetota</taxon>
        <taxon>Actinomycetes</taxon>
        <taxon>Micrococcales</taxon>
        <taxon>Microbacteriaceae</taxon>
        <taxon>Agromyces</taxon>
    </lineage>
</organism>
<accession>A0ABN2QJL4</accession>
<dbReference type="Proteomes" id="UP001499954">
    <property type="component" value="Unassembled WGS sequence"/>
</dbReference>
<proteinExistence type="predicted"/>
<sequence length="75" mass="7254">MCPSRAKRLGRLREAESTLAASSPQYDGMPAPATAISPARSPTAGAARRRRFGAGGAVGCAAGSALAAALGAAAA</sequence>
<gene>
    <name evidence="3" type="ORF">GCM10009717_19430</name>
</gene>
<evidence type="ECO:0000313" key="3">
    <source>
        <dbReference type="EMBL" id="GAA1953627.1"/>
    </source>
</evidence>
<protein>
    <submittedName>
        <fullName evidence="3">Uncharacterized protein</fullName>
    </submittedName>
</protein>
<keyword evidence="2" id="KW-1133">Transmembrane helix</keyword>
<evidence type="ECO:0000256" key="2">
    <source>
        <dbReference type="SAM" id="Phobius"/>
    </source>
</evidence>
<evidence type="ECO:0000313" key="4">
    <source>
        <dbReference type="Proteomes" id="UP001499954"/>
    </source>
</evidence>
<feature type="region of interest" description="Disordered" evidence="1">
    <location>
        <begin position="1"/>
        <end position="48"/>
    </location>
</feature>
<feature type="compositionally biased region" description="Basic residues" evidence="1">
    <location>
        <begin position="1"/>
        <end position="10"/>
    </location>
</feature>
<keyword evidence="4" id="KW-1185">Reference proteome</keyword>
<keyword evidence="2" id="KW-0812">Transmembrane</keyword>
<reference evidence="3 4" key="1">
    <citation type="journal article" date="2019" name="Int. J. Syst. Evol. Microbiol.">
        <title>The Global Catalogue of Microorganisms (GCM) 10K type strain sequencing project: providing services to taxonomists for standard genome sequencing and annotation.</title>
        <authorList>
            <consortium name="The Broad Institute Genomics Platform"/>
            <consortium name="The Broad Institute Genome Sequencing Center for Infectious Disease"/>
            <person name="Wu L."/>
            <person name="Ma J."/>
        </authorList>
    </citation>
    <scope>NUCLEOTIDE SEQUENCE [LARGE SCALE GENOMIC DNA]</scope>
    <source>
        <strain evidence="3 4">JCM 13584</strain>
    </source>
</reference>
<keyword evidence="2" id="KW-0472">Membrane</keyword>
<feature type="transmembrane region" description="Helical" evidence="2">
    <location>
        <begin position="52"/>
        <end position="74"/>
    </location>
</feature>
<dbReference type="EMBL" id="BAAAMK010000002">
    <property type="protein sequence ID" value="GAA1953627.1"/>
    <property type="molecule type" value="Genomic_DNA"/>
</dbReference>
<name>A0ABN2QJL4_9MICO</name>
<comment type="caution">
    <text evidence="3">The sequence shown here is derived from an EMBL/GenBank/DDBJ whole genome shotgun (WGS) entry which is preliminary data.</text>
</comment>
<evidence type="ECO:0000256" key="1">
    <source>
        <dbReference type="SAM" id="MobiDB-lite"/>
    </source>
</evidence>